<keyword evidence="1 4" id="KW-0479">Metal-binding</keyword>
<dbReference type="GO" id="GO:0016491">
    <property type="term" value="F:oxidoreductase activity"/>
    <property type="evidence" value="ECO:0007669"/>
    <property type="project" value="UniProtKB-KW"/>
</dbReference>
<dbReference type="Gene3D" id="3.40.50.720">
    <property type="entry name" value="NAD(P)-binding Rossmann-like Domain"/>
    <property type="match status" value="1"/>
</dbReference>
<dbReference type="RefSeq" id="WP_066417855.1">
    <property type="nucleotide sequence ID" value="NZ_CP018866.1"/>
</dbReference>
<dbReference type="InterPro" id="IPR013149">
    <property type="entry name" value="ADH-like_C"/>
</dbReference>
<dbReference type="AlphaFoldDB" id="A0A223KV34"/>
<dbReference type="Pfam" id="PF00107">
    <property type="entry name" value="ADH_zinc_N"/>
    <property type="match status" value="1"/>
</dbReference>
<dbReference type="GO" id="GO:0008270">
    <property type="term" value="F:zinc ion binding"/>
    <property type="evidence" value="ECO:0007669"/>
    <property type="project" value="InterPro"/>
</dbReference>
<dbReference type="STRING" id="1314751.GCA_001591425_03015"/>
<gene>
    <name evidence="7" type="ORF">BC6307_19015</name>
</gene>
<dbReference type="PROSITE" id="PS00059">
    <property type="entry name" value="ADH_ZINC"/>
    <property type="match status" value="1"/>
</dbReference>
<keyword evidence="3" id="KW-0560">Oxidoreductase</keyword>
<evidence type="ECO:0000256" key="4">
    <source>
        <dbReference type="RuleBase" id="RU361277"/>
    </source>
</evidence>
<dbReference type="InterPro" id="IPR050129">
    <property type="entry name" value="Zn_alcohol_dh"/>
</dbReference>
<feature type="domain" description="Alcohol dehydrogenase-like C-terminal" evidence="5">
    <location>
        <begin position="217"/>
        <end position="352"/>
    </location>
</feature>
<evidence type="ECO:0000259" key="5">
    <source>
        <dbReference type="Pfam" id="PF00107"/>
    </source>
</evidence>
<protein>
    <submittedName>
        <fullName evidence="7">Alcohol dehydrogenase</fullName>
    </submittedName>
</protein>
<dbReference type="InterPro" id="IPR011032">
    <property type="entry name" value="GroES-like_sf"/>
</dbReference>
<sequence>MKAVQFDFNIPQYVFSKVTGRLIPSIYWNSRLSCLRYHDQSEPELPNSNWVKIKVKYGGICGSDLNLLFLNDSPATSPFVSFPFTIGHEIVGEIETVGENVTGFQPGDRVAIDPILSCSVRGIEPACSACQKGNYSLCQYKTEGDLSPGLLIGTCRDTGGGWGSHIVAHKSQIFKLPEEVNDLNGVMIEPFSCALHSVLRNPPSEGDTVLVIGGGVIGISVIAAIRALELPCKVVALVKHEFQAQLASDYGADDIIMLRRQSYIEELASSIGGKVLKPVFGPEVIEGGADMIYECVGRKQSINDSLRFARNGGKVILLGLAGIMDGIDWTTVWLNELDVSGSFAYSTEEYKGNRVRTFEIAIDLIRNGKVDLAPMVTHRFPLEKYRDAIDTASNKKNRSAFKVVFEPNVDSLTS</sequence>
<organism evidence="7 8">
    <name type="scientific">Sutcliffiella cohnii</name>
    <dbReference type="NCBI Taxonomy" id="33932"/>
    <lineage>
        <taxon>Bacteria</taxon>
        <taxon>Bacillati</taxon>
        <taxon>Bacillota</taxon>
        <taxon>Bacilli</taxon>
        <taxon>Bacillales</taxon>
        <taxon>Bacillaceae</taxon>
        <taxon>Sutcliffiella</taxon>
    </lineage>
</organism>
<evidence type="ECO:0000313" key="8">
    <source>
        <dbReference type="Proteomes" id="UP000215224"/>
    </source>
</evidence>
<dbReference type="PANTHER" id="PTHR43401">
    <property type="entry name" value="L-THREONINE 3-DEHYDROGENASE"/>
    <property type="match status" value="1"/>
</dbReference>
<dbReference type="SUPFAM" id="SSF50129">
    <property type="entry name" value="GroES-like"/>
    <property type="match status" value="1"/>
</dbReference>
<keyword evidence="2 4" id="KW-0862">Zinc</keyword>
<evidence type="ECO:0000259" key="6">
    <source>
        <dbReference type="Pfam" id="PF08240"/>
    </source>
</evidence>
<dbReference type="Pfam" id="PF08240">
    <property type="entry name" value="ADH_N"/>
    <property type="match status" value="1"/>
</dbReference>
<dbReference type="InterPro" id="IPR036291">
    <property type="entry name" value="NAD(P)-bd_dom_sf"/>
</dbReference>
<dbReference type="EMBL" id="CP018866">
    <property type="protein sequence ID" value="AST93203.1"/>
    <property type="molecule type" value="Genomic_DNA"/>
</dbReference>
<comment type="cofactor">
    <cofactor evidence="4">
        <name>Zn(2+)</name>
        <dbReference type="ChEBI" id="CHEBI:29105"/>
    </cofactor>
</comment>
<dbReference type="Proteomes" id="UP000215224">
    <property type="component" value="Chromosome"/>
</dbReference>
<proteinExistence type="inferred from homology"/>
<reference evidence="7 8" key="1">
    <citation type="submission" date="2016-12" db="EMBL/GenBank/DDBJ databases">
        <title>The whole genome sequencing and assembly of Bacillus cohnii DSM 6307T strain.</title>
        <authorList>
            <person name="Lee Y.-J."/>
            <person name="Yi H."/>
            <person name="Bahn Y.-S."/>
            <person name="Kim J.F."/>
            <person name="Lee D.-W."/>
        </authorList>
    </citation>
    <scope>NUCLEOTIDE SEQUENCE [LARGE SCALE GENOMIC DNA]</scope>
    <source>
        <strain evidence="7 8">DSM 6307</strain>
    </source>
</reference>
<dbReference type="Gene3D" id="3.90.180.10">
    <property type="entry name" value="Medium-chain alcohol dehydrogenases, catalytic domain"/>
    <property type="match status" value="1"/>
</dbReference>
<comment type="similarity">
    <text evidence="4">Belongs to the zinc-containing alcohol dehydrogenase family.</text>
</comment>
<feature type="domain" description="Alcohol dehydrogenase-like N-terminal" evidence="6">
    <location>
        <begin position="48"/>
        <end position="178"/>
    </location>
</feature>
<evidence type="ECO:0000256" key="1">
    <source>
        <dbReference type="ARBA" id="ARBA00022723"/>
    </source>
</evidence>
<evidence type="ECO:0000256" key="3">
    <source>
        <dbReference type="ARBA" id="ARBA00023002"/>
    </source>
</evidence>
<dbReference type="InterPro" id="IPR013154">
    <property type="entry name" value="ADH-like_N"/>
</dbReference>
<dbReference type="KEGG" id="bcoh:BC6307_19015"/>
<dbReference type="PANTHER" id="PTHR43401:SF2">
    <property type="entry name" value="L-THREONINE 3-DEHYDROGENASE"/>
    <property type="match status" value="1"/>
</dbReference>
<dbReference type="InterPro" id="IPR002328">
    <property type="entry name" value="ADH_Zn_CS"/>
</dbReference>
<evidence type="ECO:0000256" key="2">
    <source>
        <dbReference type="ARBA" id="ARBA00022833"/>
    </source>
</evidence>
<evidence type="ECO:0000313" key="7">
    <source>
        <dbReference type="EMBL" id="AST93203.1"/>
    </source>
</evidence>
<name>A0A223KV34_9BACI</name>
<accession>A0A223KV34</accession>
<dbReference type="SUPFAM" id="SSF51735">
    <property type="entry name" value="NAD(P)-binding Rossmann-fold domains"/>
    <property type="match status" value="1"/>
</dbReference>
<keyword evidence="8" id="KW-1185">Reference proteome</keyword>